<dbReference type="AlphaFoldDB" id="A0A2I8EIJ6"/>
<dbReference type="Proteomes" id="UP000243502">
    <property type="component" value="Chromosome 1"/>
</dbReference>
<evidence type="ECO:0000313" key="3">
    <source>
        <dbReference type="Proteomes" id="UP000243502"/>
    </source>
</evidence>
<dbReference type="OrthoDB" id="9104466at2"/>
<sequence>MTNRPRKTLHSPAPTLPMLLMQLEASLPSLMTQPASLSSALVRVCRCLDRAGAPMRQRKPHTARPARVKAASVDTPMSLPLFP</sequence>
<dbReference type="KEGG" id="pter:C2L65_07260"/>
<name>A0A2I8EIJ6_9BURK</name>
<organism evidence="2 3">
    <name type="scientific">Paraburkholderia terrae</name>
    <dbReference type="NCBI Taxonomy" id="311230"/>
    <lineage>
        <taxon>Bacteria</taxon>
        <taxon>Pseudomonadati</taxon>
        <taxon>Pseudomonadota</taxon>
        <taxon>Betaproteobacteria</taxon>
        <taxon>Burkholderiales</taxon>
        <taxon>Burkholderiaceae</taxon>
        <taxon>Paraburkholderia</taxon>
    </lineage>
</organism>
<evidence type="ECO:0000256" key="1">
    <source>
        <dbReference type="SAM" id="MobiDB-lite"/>
    </source>
</evidence>
<gene>
    <name evidence="2" type="ORF">C2L65_07260</name>
</gene>
<feature type="region of interest" description="Disordered" evidence="1">
    <location>
        <begin position="54"/>
        <end position="83"/>
    </location>
</feature>
<reference evidence="2 3" key="1">
    <citation type="submission" date="2018-01" db="EMBL/GenBank/DDBJ databases">
        <title>Species boundaries and ecological features among Paraburkholderia terrae DSMZ17804T, P. hospita DSMZ17164T and P. caribensis DSMZ13236T.</title>
        <authorList>
            <person name="Pratama A.A."/>
        </authorList>
    </citation>
    <scope>NUCLEOTIDE SEQUENCE [LARGE SCALE GENOMIC DNA]</scope>
    <source>
        <strain evidence="2 3">DSM 17804</strain>
    </source>
</reference>
<proteinExistence type="predicted"/>
<evidence type="ECO:0000313" key="2">
    <source>
        <dbReference type="EMBL" id="AUT59416.1"/>
    </source>
</evidence>
<dbReference type="EMBL" id="CP026111">
    <property type="protein sequence ID" value="AUT59416.1"/>
    <property type="molecule type" value="Genomic_DNA"/>
</dbReference>
<protein>
    <submittedName>
        <fullName evidence="2">Uncharacterized protein</fullName>
    </submittedName>
</protein>
<dbReference type="RefSeq" id="WP_042311420.1">
    <property type="nucleotide sequence ID" value="NZ_CP026111.1"/>
</dbReference>
<feature type="compositionally biased region" description="Basic residues" evidence="1">
    <location>
        <begin position="56"/>
        <end position="67"/>
    </location>
</feature>
<accession>A0A2I8EIJ6</accession>